<organism evidence="2 3">
    <name type="scientific">Peptacetobacter hiranonis (strain DSM 13275 / JCM 10541 / KCTC 15199 / TO-931)</name>
    <name type="common">Clostridium hiranonis</name>
    <dbReference type="NCBI Taxonomy" id="500633"/>
    <lineage>
        <taxon>Bacteria</taxon>
        <taxon>Bacillati</taxon>
        <taxon>Bacillota</taxon>
        <taxon>Clostridia</taxon>
        <taxon>Peptostreptococcales</taxon>
        <taxon>Peptostreptococcaceae</taxon>
        <taxon>Peptacetobacter</taxon>
    </lineage>
</organism>
<accession>B6FXS2</accession>
<dbReference type="OrthoDB" id="9808747at2"/>
<gene>
    <name evidence="2" type="ORF">CLOHIR_00673</name>
</gene>
<dbReference type="RefSeq" id="WP_006439584.1">
    <property type="nucleotide sequence ID" value="NZ_DS995356.1"/>
</dbReference>
<dbReference type="EMBL" id="ABWP01000026">
    <property type="protein sequence ID" value="EEA85686.1"/>
    <property type="molecule type" value="Genomic_DNA"/>
</dbReference>
<keyword evidence="2" id="KW-0378">Hydrolase</keyword>
<sequence length="245" mass="28105">MKIIADYHTHTIYSNGKNGKRKHAIGTIEENVQEAIKKGLKTIGISDHSYRHLLYGLNRDSIFEMREEIDRLNEKYKEIEILLGIECNILDNKGTIDMDDKIREQLDYVLAGYHFASEPTSLRCLLNHGDNFLLKTKRSTRYNTDAIVNAMKNNDIFMITHPGDKGDVYIEEIAEEAKKRNIILEINSSHAHLNAEQLKQIAKYENRLMIGSDAHKPFMVGNFSLGLETVKNSGIDIKRVENIME</sequence>
<dbReference type="Gene3D" id="3.20.20.140">
    <property type="entry name" value="Metal-dependent hydrolases"/>
    <property type="match status" value="1"/>
</dbReference>
<keyword evidence="3" id="KW-1185">Reference proteome</keyword>
<protein>
    <submittedName>
        <fullName evidence="2">PHP domain protein</fullName>
        <ecNumber evidence="2">3.1.3.-</ecNumber>
    </submittedName>
</protein>
<dbReference type="AlphaFoldDB" id="B6FXS2"/>
<name>B6FXS2_PEPHT</name>
<reference evidence="2 3" key="1">
    <citation type="submission" date="2008-09" db="EMBL/GenBank/DDBJ databases">
        <authorList>
            <person name="Fulton L."/>
            <person name="Clifton S."/>
            <person name="Fulton B."/>
            <person name="Xu J."/>
            <person name="Minx P."/>
            <person name="Pepin K.H."/>
            <person name="Johnson M."/>
            <person name="Thiruvilangam P."/>
            <person name="Bhonagiri V."/>
            <person name="Nash W.E."/>
            <person name="Mardis E.R."/>
            <person name="Wilson R.K."/>
        </authorList>
    </citation>
    <scope>NUCLEOTIDE SEQUENCE [LARGE SCALE GENOMIC DNA]</scope>
    <source>
        <strain evidence="2 3">DSM 13275</strain>
    </source>
</reference>
<dbReference type="InterPro" id="IPR016195">
    <property type="entry name" value="Pol/histidinol_Pase-like"/>
</dbReference>
<dbReference type="STRING" id="500633.CLOHIR_00673"/>
<feature type="domain" description="Polymerase/histidinol phosphatase N-terminal" evidence="1">
    <location>
        <begin position="5"/>
        <end position="91"/>
    </location>
</feature>
<reference evidence="2 3" key="2">
    <citation type="submission" date="2008-10" db="EMBL/GenBank/DDBJ databases">
        <title>Draft genome sequence of Clostridium hiranonis (DSM 13275).</title>
        <authorList>
            <person name="Sudarsanam P."/>
            <person name="Ley R."/>
            <person name="Guruge J."/>
            <person name="Turnbaugh P.J."/>
            <person name="Mahowald M."/>
            <person name="Liep D."/>
            <person name="Gordon J."/>
        </authorList>
    </citation>
    <scope>NUCLEOTIDE SEQUENCE [LARGE SCALE GENOMIC DNA]</scope>
    <source>
        <strain evidence="2 3">DSM 13275</strain>
    </source>
</reference>
<dbReference type="GO" id="GO:0008270">
    <property type="term" value="F:zinc ion binding"/>
    <property type="evidence" value="ECO:0007669"/>
    <property type="project" value="TreeGrafter"/>
</dbReference>
<dbReference type="EC" id="3.1.3.-" evidence="2"/>
<dbReference type="Pfam" id="PF02811">
    <property type="entry name" value="PHP"/>
    <property type="match status" value="1"/>
</dbReference>
<evidence type="ECO:0000313" key="2">
    <source>
        <dbReference type="EMBL" id="EEA85686.1"/>
    </source>
</evidence>
<dbReference type="SUPFAM" id="SSF89550">
    <property type="entry name" value="PHP domain-like"/>
    <property type="match status" value="1"/>
</dbReference>
<dbReference type="HOGENOM" id="CLU_061999_1_0_9"/>
<evidence type="ECO:0000259" key="1">
    <source>
        <dbReference type="SMART" id="SM00481"/>
    </source>
</evidence>
<dbReference type="InterPro" id="IPR004013">
    <property type="entry name" value="PHP_dom"/>
</dbReference>
<dbReference type="SMART" id="SM00481">
    <property type="entry name" value="POLIIIAc"/>
    <property type="match status" value="1"/>
</dbReference>
<comment type="caution">
    <text evidence="2">The sequence shown here is derived from an EMBL/GenBank/DDBJ whole genome shotgun (WGS) entry which is preliminary data.</text>
</comment>
<dbReference type="PANTHER" id="PTHR36928:SF1">
    <property type="entry name" value="PHOSPHATASE YCDX-RELATED"/>
    <property type="match status" value="1"/>
</dbReference>
<dbReference type="GO" id="GO:0042578">
    <property type="term" value="F:phosphoric ester hydrolase activity"/>
    <property type="evidence" value="ECO:0007669"/>
    <property type="project" value="TreeGrafter"/>
</dbReference>
<evidence type="ECO:0000313" key="3">
    <source>
        <dbReference type="Proteomes" id="UP000003178"/>
    </source>
</evidence>
<dbReference type="GO" id="GO:0005829">
    <property type="term" value="C:cytosol"/>
    <property type="evidence" value="ECO:0007669"/>
    <property type="project" value="TreeGrafter"/>
</dbReference>
<proteinExistence type="predicted"/>
<dbReference type="InterPro" id="IPR050243">
    <property type="entry name" value="PHP_phosphatase"/>
</dbReference>
<dbReference type="Proteomes" id="UP000003178">
    <property type="component" value="Unassembled WGS sequence"/>
</dbReference>
<dbReference type="eggNOG" id="COG1387">
    <property type="taxonomic scope" value="Bacteria"/>
</dbReference>
<dbReference type="PANTHER" id="PTHR36928">
    <property type="entry name" value="PHOSPHATASE YCDX-RELATED"/>
    <property type="match status" value="1"/>
</dbReference>
<dbReference type="InterPro" id="IPR003141">
    <property type="entry name" value="Pol/His_phosphatase_N"/>
</dbReference>